<name>A0A8C0X6Q8_CASCN</name>
<organism evidence="8">
    <name type="scientific">Castor canadensis</name>
    <name type="common">American beaver</name>
    <dbReference type="NCBI Taxonomy" id="51338"/>
    <lineage>
        <taxon>Eukaryota</taxon>
        <taxon>Metazoa</taxon>
        <taxon>Chordata</taxon>
        <taxon>Craniata</taxon>
        <taxon>Vertebrata</taxon>
        <taxon>Euteleostomi</taxon>
        <taxon>Mammalia</taxon>
        <taxon>Eutheria</taxon>
        <taxon>Euarchontoglires</taxon>
        <taxon>Glires</taxon>
        <taxon>Rodentia</taxon>
        <taxon>Castorimorpha</taxon>
        <taxon>Castoridae</taxon>
        <taxon>Castor</taxon>
    </lineage>
</organism>
<protein>
    <recommendedName>
        <fullName evidence="7">ABC1 atypical kinase-like domain-containing protein</fullName>
    </recommendedName>
</protein>
<dbReference type="GO" id="GO:0006744">
    <property type="term" value="P:ubiquinone biosynthetic process"/>
    <property type="evidence" value="ECO:0007669"/>
    <property type="project" value="TreeGrafter"/>
</dbReference>
<comment type="similarity">
    <text evidence="2">Belongs to the protein kinase superfamily. ADCK protein kinase family.</text>
</comment>
<evidence type="ECO:0000256" key="3">
    <source>
        <dbReference type="ARBA" id="ARBA00022679"/>
    </source>
</evidence>
<dbReference type="PANTHER" id="PTHR43851">
    <property type="match status" value="1"/>
</dbReference>
<feature type="domain" description="ABC1 atypical kinase-like" evidence="7">
    <location>
        <begin position="178"/>
        <end position="417"/>
    </location>
</feature>
<evidence type="ECO:0000256" key="4">
    <source>
        <dbReference type="ARBA" id="ARBA00022741"/>
    </source>
</evidence>
<sequence length="531" mass="58817">MWLEVGGLLRGTRGQLGWAAGLLCAALGPRPHRWGPCGGFWAQSHQHGPGRGLSEENIRRARETRLRKTPRTQLSDRSRERQVPASRISRLASFGGLAVGLGLGALAEVAKKSLPGGSLQSEGGSRMDSSPFLSEANAERIVHTLCTVRGAALKVGQMLSIQDNSSISPQLQHIFERVRQNADFMPRWQMLKVLEEELGRDWRTKVASLEEVPFAAASIGQVHQGMLKDGTEVAVKIQYPGVSQSIQSDVQNLLAVLKMIIALPDGLFAEHSLQALQQELAWECDYRREAACAQNFRQLLADDPFFRVPAVVEELCTKRVLGMELAGGVPLDQCQGLSQDIRNQICFQLLRLCLRELFEFRFMQTDPNWANFLYDASIHQVTLLDFGASRKFGTEFTDHYIEVVKAAADGDKDQVLQKSRDLKFLTGFETKACTDAHVEAVMILGEPFAAPGPYDFGAGDTAHRIQGLIPVLLQHRLRPPPEETYALHRKLAGAFLACSRLQAHVACGDLFQDTYHRYWASRQAQPPSAAS</sequence>
<keyword evidence="5" id="KW-0067">ATP-binding</keyword>
<dbReference type="PANTHER" id="PTHR43851:SF4">
    <property type="entry name" value="ATYPICAL KINASE COQ8B, MITOCHONDRIAL"/>
    <property type="match status" value="1"/>
</dbReference>
<accession>A0A8C0X6Q8</accession>
<dbReference type="SUPFAM" id="SSF56112">
    <property type="entry name" value="Protein kinase-like (PK-like)"/>
    <property type="match status" value="1"/>
</dbReference>
<evidence type="ECO:0000256" key="1">
    <source>
        <dbReference type="ARBA" id="ARBA00004749"/>
    </source>
</evidence>
<evidence type="ECO:0000256" key="6">
    <source>
        <dbReference type="SAM" id="MobiDB-lite"/>
    </source>
</evidence>
<evidence type="ECO:0000256" key="5">
    <source>
        <dbReference type="ARBA" id="ARBA00022840"/>
    </source>
</evidence>
<proteinExistence type="inferred from homology"/>
<evidence type="ECO:0000313" key="8">
    <source>
        <dbReference type="Ensembl" id="ENSCCNP00000021557.1"/>
    </source>
</evidence>
<dbReference type="InterPro" id="IPR051409">
    <property type="entry name" value="Atypical_kinase_ADCK"/>
</dbReference>
<dbReference type="InterPro" id="IPR011009">
    <property type="entry name" value="Kinase-like_dom_sf"/>
</dbReference>
<comment type="pathway">
    <text evidence="1">Cofactor biosynthesis; ubiquinone biosynthesis.</text>
</comment>
<evidence type="ECO:0000256" key="2">
    <source>
        <dbReference type="ARBA" id="ARBA00009670"/>
    </source>
</evidence>
<dbReference type="CDD" id="cd13970">
    <property type="entry name" value="ABC1_ADCK3"/>
    <property type="match status" value="1"/>
</dbReference>
<dbReference type="Ensembl" id="ENSCCNT00000027713.1">
    <property type="protein sequence ID" value="ENSCCNP00000021557.1"/>
    <property type="gene ID" value="ENSCCNG00000021312.1"/>
</dbReference>
<dbReference type="GO" id="GO:0016740">
    <property type="term" value="F:transferase activity"/>
    <property type="evidence" value="ECO:0007669"/>
    <property type="project" value="UniProtKB-KW"/>
</dbReference>
<dbReference type="InterPro" id="IPR004147">
    <property type="entry name" value="ABC1_dom"/>
</dbReference>
<gene>
    <name evidence="8" type="primary">Coq8b</name>
</gene>
<keyword evidence="4" id="KW-0547">Nucleotide-binding</keyword>
<reference evidence="8" key="1">
    <citation type="submission" date="2023-09" db="UniProtKB">
        <authorList>
            <consortium name="Ensembl"/>
        </authorList>
    </citation>
    <scope>IDENTIFICATION</scope>
</reference>
<feature type="region of interest" description="Disordered" evidence="6">
    <location>
        <begin position="63"/>
        <end position="82"/>
    </location>
</feature>
<keyword evidence="3" id="KW-0808">Transferase</keyword>
<dbReference type="Pfam" id="PF03109">
    <property type="entry name" value="ABC1"/>
    <property type="match status" value="1"/>
</dbReference>
<dbReference type="AlphaFoldDB" id="A0A8C0X6Q8"/>
<dbReference type="InterPro" id="IPR034646">
    <property type="entry name" value="ADCK3_dom"/>
</dbReference>
<dbReference type="GO" id="GO:0005524">
    <property type="term" value="F:ATP binding"/>
    <property type="evidence" value="ECO:0007669"/>
    <property type="project" value="UniProtKB-KW"/>
</dbReference>
<evidence type="ECO:0000259" key="7">
    <source>
        <dbReference type="Pfam" id="PF03109"/>
    </source>
</evidence>